<dbReference type="InterPro" id="IPR050313">
    <property type="entry name" value="Carb_Metab_HTH_regulators"/>
</dbReference>
<protein>
    <submittedName>
        <fullName evidence="5">DeoR family transcriptional regulator</fullName>
    </submittedName>
</protein>
<dbReference type="PANTHER" id="PTHR30363:SF44">
    <property type="entry name" value="AGA OPERON TRANSCRIPTIONAL REPRESSOR-RELATED"/>
    <property type="match status" value="1"/>
</dbReference>
<dbReference type="InterPro" id="IPR036390">
    <property type="entry name" value="WH_DNA-bd_sf"/>
</dbReference>
<keyword evidence="2" id="KW-0238">DNA-binding</keyword>
<dbReference type="PRINTS" id="PR00037">
    <property type="entry name" value="HTHLACR"/>
</dbReference>
<evidence type="ECO:0000313" key="6">
    <source>
        <dbReference type="Proteomes" id="UP000460221"/>
    </source>
</evidence>
<feature type="domain" description="HTH deoR-type" evidence="4">
    <location>
        <begin position="3"/>
        <end position="58"/>
    </location>
</feature>
<name>A0A7K1FHY7_9ACTN</name>
<dbReference type="GO" id="GO:0003700">
    <property type="term" value="F:DNA-binding transcription factor activity"/>
    <property type="evidence" value="ECO:0007669"/>
    <property type="project" value="InterPro"/>
</dbReference>
<evidence type="ECO:0000256" key="3">
    <source>
        <dbReference type="ARBA" id="ARBA00023163"/>
    </source>
</evidence>
<dbReference type="PROSITE" id="PS51000">
    <property type="entry name" value="HTH_DEOR_2"/>
    <property type="match status" value="1"/>
</dbReference>
<keyword evidence="6" id="KW-1185">Reference proteome</keyword>
<reference evidence="5 6" key="1">
    <citation type="submission" date="2019-11" db="EMBL/GenBank/DDBJ databases">
        <authorList>
            <person name="Jiang L.-Q."/>
        </authorList>
    </citation>
    <scope>NUCLEOTIDE SEQUENCE [LARGE SCALE GENOMIC DNA]</scope>
    <source>
        <strain evidence="5 6">YIM 132087</strain>
    </source>
</reference>
<dbReference type="Gene3D" id="3.40.50.1360">
    <property type="match status" value="1"/>
</dbReference>
<dbReference type="SMART" id="SM01134">
    <property type="entry name" value="DeoRC"/>
    <property type="match status" value="1"/>
</dbReference>
<dbReference type="InterPro" id="IPR037171">
    <property type="entry name" value="NagB/RpiA_transferase-like"/>
</dbReference>
<dbReference type="SMART" id="SM00420">
    <property type="entry name" value="HTH_DEOR"/>
    <property type="match status" value="1"/>
</dbReference>
<gene>
    <name evidence="5" type="ORF">GIS00_07215</name>
</gene>
<organism evidence="5 6">
    <name type="scientific">Nakamurella alba</name>
    <dbReference type="NCBI Taxonomy" id="2665158"/>
    <lineage>
        <taxon>Bacteria</taxon>
        <taxon>Bacillati</taxon>
        <taxon>Actinomycetota</taxon>
        <taxon>Actinomycetes</taxon>
        <taxon>Nakamurellales</taxon>
        <taxon>Nakamurellaceae</taxon>
        <taxon>Nakamurella</taxon>
    </lineage>
</organism>
<proteinExistence type="predicted"/>
<dbReference type="RefSeq" id="WP_322097641.1">
    <property type="nucleotide sequence ID" value="NZ_WLYK01000001.1"/>
</dbReference>
<dbReference type="EMBL" id="WLYK01000001">
    <property type="protein sequence ID" value="MTD13731.1"/>
    <property type="molecule type" value="Genomic_DNA"/>
</dbReference>
<evidence type="ECO:0000256" key="1">
    <source>
        <dbReference type="ARBA" id="ARBA00023015"/>
    </source>
</evidence>
<accession>A0A7K1FHY7</accession>
<dbReference type="Proteomes" id="UP000460221">
    <property type="component" value="Unassembled WGS sequence"/>
</dbReference>
<dbReference type="InterPro" id="IPR014036">
    <property type="entry name" value="DeoR-like_C"/>
</dbReference>
<sequence>MGPQDRWAALLDILGRDGRLDVADAAAELDASPATIRRDLDQLAARRLLTRTRGGAHPAGVAYDLPLRYKTGRFTEEKARIGAAAAALVPPGSVVAVNGGTTTSEVARALAATDGPGGPDPDRPDYTVVTNALNIATELAVRRTVKLVVTGGVARPSSYELIGPLAEPSLTRLHLDHVVLGVDGLDPGAGATADHEGEAAITALMVGQADHVVVVADSSKLGRRSFARICPLASVGTLVTDTGADPALLAAFADAGLRVVAV</sequence>
<keyword evidence="1" id="KW-0805">Transcription regulation</keyword>
<dbReference type="SUPFAM" id="SSF100950">
    <property type="entry name" value="NagB/RpiA/CoA transferase-like"/>
    <property type="match status" value="1"/>
</dbReference>
<dbReference type="PANTHER" id="PTHR30363">
    <property type="entry name" value="HTH-TYPE TRANSCRIPTIONAL REGULATOR SRLR-RELATED"/>
    <property type="match status" value="1"/>
</dbReference>
<dbReference type="PROSITE" id="PS00894">
    <property type="entry name" value="HTH_DEOR_1"/>
    <property type="match status" value="1"/>
</dbReference>
<dbReference type="InterPro" id="IPR018356">
    <property type="entry name" value="Tscrpt_reg_HTH_DeoR_CS"/>
</dbReference>
<dbReference type="Pfam" id="PF08220">
    <property type="entry name" value="HTH_DeoR"/>
    <property type="match status" value="1"/>
</dbReference>
<evidence type="ECO:0000313" key="5">
    <source>
        <dbReference type="EMBL" id="MTD13731.1"/>
    </source>
</evidence>
<evidence type="ECO:0000256" key="2">
    <source>
        <dbReference type="ARBA" id="ARBA00023125"/>
    </source>
</evidence>
<comment type="caution">
    <text evidence="5">The sequence shown here is derived from an EMBL/GenBank/DDBJ whole genome shotgun (WGS) entry which is preliminary data.</text>
</comment>
<keyword evidence="3" id="KW-0804">Transcription</keyword>
<dbReference type="SUPFAM" id="SSF46785">
    <property type="entry name" value="Winged helix' DNA-binding domain"/>
    <property type="match status" value="1"/>
</dbReference>
<dbReference type="AlphaFoldDB" id="A0A7K1FHY7"/>
<dbReference type="InterPro" id="IPR001034">
    <property type="entry name" value="DeoR_HTH"/>
</dbReference>
<evidence type="ECO:0000259" key="4">
    <source>
        <dbReference type="PROSITE" id="PS51000"/>
    </source>
</evidence>
<dbReference type="GO" id="GO:0003677">
    <property type="term" value="F:DNA binding"/>
    <property type="evidence" value="ECO:0007669"/>
    <property type="project" value="UniProtKB-KW"/>
</dbReference>
<dbReference type="Pfam" id="PF00455">
    <property type="entry name" value="DeoRC"/>
    <property type="match status" value="1"/>
</dbReference>